<dbReference type="Gene3D" id="3.30.1370.10">
    <property type="entry name" value="K Homology domain, type 1"/>
    <property type="match status" value="1"/>
</dbReference>
<reference evidence="3 4" key="1">
    <citation type="submission" date="2021-06" db="EMBL/GenBank/DDBJ databases">
        <authorList>
            <person name="Palmer J.M."/>
        </authorList>
    </citation>
    <scope>NUCLEOTIDE SEQUENCE [LARGE SCALE GENOMIC DNA]</scope>
    <source>
        <strain evidence="3 4">XC_2019</strain>
        <tissue evidence="3">Muscle</tissue>
    </source>
</reference>
<evidence type="ECO:0000313" key="3">
    <source>
        <dbReference type="EMBL" id="MEQ2199227.1"/>
    </source>
</evidence>
<protein>
    <recommendedName>
        <fullName evidence="2">K Homology domain-containing protein</fullName>
    </recommendedName>
</protein>
<sequence>VAVPRFAVGIVIGRNGEMIKKIQNDAGVRVQFKAGQSEVFISNPKCVISVVINSFLFLLLKAINNFIPYQ</sequence>
<proteinExistence type="predicted"/>
<keyword evidence="4" id="KW-1185">Reference proteome</keyword>
<name>A0ABV0QUS6_9TELE</name>
<evidence type="ECO:0000259" key="2">
    <source>
        <dbReference type="SMART" id="SM00322"/>
    </source>
</evidence>
<dbReference type="InterPro" id="IPR004087">
    <property type="entry name" value="KH_dom"/>
</dbReference>
<dbReference type="PROSITE" id="PS50084">
    <property type="entry name" value="KH_TYPE_1"/>
    <property type="match status" value="1"/>
</dbReference>
<dbReference type="InterPro" id="IPR004088">
    <property type="entry name" value="KH_dom_type_1"/>
</dbReference>
<dbReference type="Proteomes" id="UP001434883">
    <property type="component" value="Unassembled WGS sequence"/>
</dbReference>
<evidence type="ECO:0000256" key="1">
    <source>
        <dbReference type="PROSITE-ProRule" id="PRU00117"/>
    </source>
</evidence>
<feature type="non-terminal residue" evidence="3">
    <location>
        <position position="1"/>
    </location>
</feature>
<dbReference type="SUPFAM" id="SSF54791">
    <property type="entry name" value="Eukaryotic type KH-domain (KH-domain type I)"/>
    <property type="match status" value="1"/>
</dbReference>
<gene>
    <name evidence="3" type="ORF">XENOCAPTIV_028019</name>
</gene>
<dbReference type="InterPro" id="IPR036612">
    <property type="entry name" value="KH_dom_type_1_sf"/>
</dbReference>
<dbReference type="SMART" id="SM00322">
    <property type="entry name" value="KH"/>
    <property type="match status" value="1"/>
</dbReference>
<dbReference type="Pfam" id="PF00013">
    <property type="entry name" value="KH_1"/>
    <property type="match status" value="1"/>
</dbReference>
<feature type="domain" description="K Homology" evidence="2">
    <location>
        <begin position="1"/>
        <end position="60"/>
    </location>
</feature>
<evidence type="ECO:0000313" key="4">
    <source>
        <dbReference type="Proteomes" id="UP001434883"/>
    </source>
</evidence>
<keyword evidence="1" id="KW-0694">RNA-binding</keyword>
<accession>A0ABV0QUS6</accession>
<dbReference type="EMBL" id="JAHRIN010024299">
    <property type="protein sequence ID" value="MEQ2199227.1"/>
    <property type="molecule type" value="Genomic_DNA"/>
</dbReference>
<comment type="caution">
    <text evidence="3">The sequence shown here is derived from an EMBL/GenBank/DDBJ whole genome shotgun (WGS) entry which is preliminary data.</text>
</comment>
<organism evidence="3 4">
    <name type="scientific">Xenoophorus captivus</name>
    <dbReference type="NCBI Taxonomy" id="1517983"/>
    <lineage>
        <taxon>Eukaryota</taxon>
        <taxon>Metazoa</taxon>
        <taxon>Chordata</taxon>
        <taxon>Craniata</taxon>
        <taxon>Vertebrata</taxon>
        <taxon>Euteleostomi</taxon>
        <taxon>Actinopterygii</taxon>
        <taxon>Neopterygii</taxon>
        <taxon>Teleostei</taxon>
        <taxon>Neoteleostei</taxon>
        <taxon>Acanthomorphata</taxon>
        <taxon>Ovalentaria</taxon>
        <taxon>Atherinomorphae</taxon>
        <taxon>Cyprinodontiformes</taxon>
        <taxon>Goodeidae</taxon>
        <taxon>Xenoophorus</taxon>
    </lineage>
</organism>